<dbReference type="SUPFAM" id="SSF88659">
    <property type="entry name" value="Sigma3 and sigma4 domains of RNA polymerase sigma factors"/>
    <property type="match status" value="1"/>
</dbReference>
<organism evidence="1 2">
    <name type="scientific">Brasilonema sennae CENA114</name>
    <dbReference type="NCBI Taxonomy" id="415709"/>
    <lineage>
        <taxon>Bacteria</taxon>
        <taxon>Bacillati</taxon>
        <taxon>Cyanobacteriota</taxon>
        <taxon>Cyanophyceae</taxon>
        <taxon>Nostocales</taxon>
        <taxon>Scytonemataceae</taxon>
        <taxon>Brasilonema</taxon>
        <taxon>Bromeliae group (in: Brasilonema)</taxon>
    </lineage>
</organism>
<dbReference type="KEGG" id="bsen:DP114_05700"/>
<proteinExistence type="predicted"/>
<dbReference type="EMBL" id="CP030118">
    <property type="protein sequence ID" value="QDL07460.1"/>
    <property type="molecule type" value="Genomic_DNA"/>
</dbReference>
<evidence type="ECO:0000313" key="1">
    <source>
        <dbReference type="EMBL" id="QDL07460.1"/>
    </source>
</evidence>
<dbReference type="Proteomes" id="UP000503129">
    <property type="component" value="Chromosome"/>
</dbReference>
<dbReference type="RefSeq" id="WP_169267695.1">
    <property type="nucleotide sequence ID" value="NZ_CAWOXK010000001.1"/>
</dbReference>
<dbReference type="AlphaFoldDB" id="A0A856MAU4"/>
<accession>A0A856MAU4</accession>
<sequence length="520" mass="61990">MTQIAPLYRFYTFPQLELKEPRWNIKWIPDSKLRQNINNIKRSNLQLTEEEDFAWYFLYSYLYESENAESENHIKAFLASFSVEIVRYFEKILKRDNRNNSDILSILQDILQTACKYALNPKIFFRGFQRRERNEYSYYALKKYIKERMYGLVRDELIKERQVRQTTNRTDLGLASKSSQKRVKDALEAQGITKEQVVKYIGIWNTFQEVRKTNKKKNKSDISSLTEEQFEEIARRYSQLNSVQLDGEAIRRDLERIGRAVRDYQNFKTHSFDVPSNPEDSTSLPLVEYIPDTSLGEIWDRFPREEDKEKLRTFLENQIQELDIKSQSLLLLRHGFQLVQKEIAGEINKNTATVNRRYNNLLTLFIQKIREWRNQHWNMNGEESEQDLTSEELKEIKSNLVTFLDGYYYHISFNFFQQSFNNLSVESKRILDSYYRSFFNKSYSEYNKTNCNSNGVHLNNVLLSEARKLLQAGIAQQIHHHYLLNLKSDGAAWLQLENMEFINQFMAHIERINSNLIILE</sequence>
<gene>
    <name evidence="1" type="ORF">DP114_05700</name>
</gene>
<evidence type="ECO:0000313" key="2">
    <source>
        <dbReference type="Proteomes" id="UP000503129"/>
    </source>
</evidence>
<dbReference type="InterPro" id="IPR013324">
    <property type="entry name" value="RNA_pol_sigma_r3/r4-like"/>
</dbReference>
<keyword evidence="2" id="KW-1185">Reference proteome</keyword>
<name>A0A856MAU4_9CYAN</name>
<reference evidence="1 2" key="1">
    <citation type="submission" date="2018-06" db="EMBL/GenBank/DDBJ databases">
        <title>Comparative genomics of Brasilonema spp. strains.</title>
        <authorList>
            <person name="Alvarenga D.O."/>
            <person name="Fiore M.F."/>
            <person name="Varani A.M."/>
        </authorList>
    </citation>
    <scope>NUCLEOTIDE SEQUENCE [LARGE SCALE GENOMIC DNA]</scope>
    <source>
        <strain evidence="1 2">CENA114</strain>
    </source>
</reference>
<protein>
    <submittedName>
        <fullName evidence="1">Uncharacterized protein</fullName>
    </submittedName>
</protein>